<evidence type="ECO:0000256" key="5">
    <source>
        <dbReference type="PIRSR" id="PIRSR000941-50"/>
    </source>
</evidence>
<dbReference type="AlphaFoldDB" id="A0A0F7TVJ1"/>
<evidence type="ECO:0000256" key="1">
    <source>
        <dbReference type="ARBA" id="ARBA00008601"/>
    </source>
</evidence>
<dbReference type="Proteomes" id="UP000042958">
    <property type="component" value="Unassembled WGS sequence"/>
</dbReference>
<evidence type="ECO:0000256" key="3">
    <source>
        <dbReference type="ARBA" id="ARBA00022801"/>
    </source>
</evidence>
<feature type="domain" description="Tyrosine-protein phosphatase" evidence="7">
    <location>
        <begin position="2"/>
        <end position="147"/>
    </location>
</feature>
<dbReference type="InterPro" id="IPR020422">
    <property type="entry name" value="TYR_PHOSPHATASE_DUAL_dom"/>
</dbReference>
<proteinExistence type="inferred from homology"/>
<reference evidence="10" key="1">
    <citation type="journal article" date="2015" name="Genome Announc.">
        <title>Draft genome sequence of the fungus Penicillium brasilianum MG11.</title>
        <authorList>
            <person name="Horn F."/>
            <person name="Linde J."/>
            <person name="Mattern D.J."/>
            <person name="Walther G."/>
            <person name="Guthke R."/>
            <person name="Brakhage A.A."/>
            <person name="Valiante V."/>
        </authorList>
    </citation>
    <scope>NUCLEOTIDE SEQUENCE [LARGE SCALE GENOMIC DNA]</scope>
    <source>
        <strain evidence="10">MG11</strain>
    </source>
</reference>
<evidence type="ECO:0000259" key="7">
    <source>
        <dbReference type="PROSITE" id="PS50054"/>
    </source>
</evidence>
<organism evidence="9 10">
    <name type="scientific">Penicillium brasilianum</name>
    <dbReference type="NCBI Taxonomy" id="104259"/>
    <lineage>
        <taxon>Eukaryota</taxon>
        <taxon>Fungi</taxon>
        <taxon>Dikarya</taxon>
        <taxon>Ascomycota</taxon>
        <taxon>Pezizomycotina</taxon>
        <taxon>Eurotiomycetes</taxon>
        <taxon>Eurotiomycetidae</taxon>
        <taxon>Eurotiales</taxon>
        <taxon>Aspergillaceae</taxon>
        <taxon>Penicillium</taxon>
    </lineage>
</organism>
<dbReference type="PIRSF" id="PIRSF000941">
    <property type="entry name" value="DUSP12"/>
    <property type="match status" value="1"/>
</dbReference>
<dbReference type="CDD" id="cd14518">
    <property type="entry name" value="DSP_fungal_YVH1"/>
    <property type="match status" value="1"/>
</dbReference>
<evidence type="ECO:0000313" key="10">
    <source>
        <dbReference type="Proteomes" id="UP000042958"/>
    </source>
</evidence>
<dbReference type="EMBL" id="CDHK01000007">
    <property type="protein sequence ID" value="CEJ59430.1"/>
    <property type="molecule type" value="Genomic_DNA"/>
</dbReference>
<dbReference type="Pfam" id="PF00782">
    <property type="entry name" value="DSPc"/>
    <property type="match status" value="1"/>
</dbReference>
<dbReference type="SMART" id="SM00195">
    <property type="entry name" value="DSPc"/>
    <property type="match status" value="1"/>
</dbReference>
<dbReference type="PROSITE" id="PS00383">
    <property type="entry name" value="TYR_PHOSPHATASE_1"/>
    <property type="match status" value="1"/>
</dbReference>
<evidence type="ECO:0000256" key="2">
    <source>
        <dbReference type="ARBA" id="ARBA00013064"/>
    </source>
</evidence>
<feature type="region of interest" description="Disordered" evidence="6">
    <location>
        <begin position="333"/>
        <end position="362"/>
    </location>
</feature>
<dbReference type="InterPro" id="IPR016130">
    <property type="entry name" value="Tyr_Pase_AS"/>
</dbReference>
<dbReference type="PROSITE" id="PS50056">
    <property type="entry name" value="TYR_PHOSPHATASE_2"/>
    <property type="match status" value="1"/>
</dbReference>
<dbReference type="FunFam" id="3.90.190.10:FF:000104">
    <property type="entry name" value="Dual specificity phosphatase, putative"/>
    <property type="match status" value="1"/>
</dbReference>
<keyword evidence="4" id="KW-0904">Protein phosphatase</keyword>
<gene>
    <name evidence="9" type="ORF">PMG11_08055</name>
</gene>
<dbReference type="PROSITE" id="PS50054">
    <property type="entry name" value="TYR_PHOSPHATASE_DUAL"/>
    <property type="match status" value="1"/>
</dbReference>
<protein>
    <recommendedName>
        <fullName evidence="2">protein-tyrosine-phosphatase</fullName>
        <ecNumber evidence="2">3.1.3.48</ecNumber>
    </recommendedName>
</protein>
<evidence type="ECO:0000259" key="8">
    <source>
        <dbReference type="PROSITE" id="PS50056"/>
    </source>
</evidence>
<dbReference type="PANTHER" id="PTHR45848">
    <property type="entry name" value="DUAL SPECIFICITY PROTEIN PHOSPHATASE 12 FAMILY MEMBER"/>
    <property type="match status" value="1"/>
</dbReference>
<feature type="domain" description="Tyrosine specific protein phosphatases" evidence="8">
    <location>
        <begin position="66"/>
        <end position="126"/>
    </location>
</feature>
<dbReference type="InterPro" id="IPR016278">
    <property type="entry name" value="DUSP12"/>
</dbReference>
<dbReference type="GO" id="GO:0004725">
    <property type="term" value="F:protein tyrosine phosphatase activity"/>
    <property type="evidence" value="ECO:0007669"/>
    <property type="project" value="UniProtKB-EC"/>
</dbReference>
<dbReference type="STRING" id="104259.A0A0F7TVJ1"/>
<comment type="similarity">
    <text evidence="1">Belongs to the protein-tyrosine phosphatase family. Non-receptor class dual specificity subfamily.</text>
</comment>
<dbReference type="InterPro" id="IPR000387">
    <property type="entry name" value="Tyr_Pase_dom"/>
</dbReference>
<keyword evidence="10" id="KW-1185">Reference proteome</keyword>
<dbReference type="SUPFAM" id="SSF52799">
    <property type="entry name" value="(Phosphotyrosine protein) phosphatases II"/>
    <property type="match status" value="1"/>
</dbReference>
<dbReference type="GO" id="GO:0008138">
    <property type="term" value="F:protein tyrosine/serine/threonine phosphatase activity"/>
    <property type="evidence" value="ECO:0007669"/>
    <property type="project" value="InterPro"/>
</dbReference>
<keyword evidence="3" id="KW-0378">Hydrolase</keyword>
<dbReference type="PANTHER" id="PTHR45848:SF4">
    <property type="entry name" value="DUAL SPECIFICITY PROTEIN PHOSPHATASE 12"/>
    <property type="match status" value="1"/>
</dbReference>
<dbReference type="GO" id="GO:0005634">
    <property type="term" value="C:nucleus"/>
    <property type="evidence" value="ECO:0007669"/>
    <property type="project" value="TreeGrafter"/>
</dbReference>
<evidence type="ECO:0000256" key="4">
    <source>
        <dbReference type="ARBA" id="ARBA00022912"/>
    </source>
</evidence>
<dbReference type="InterPro" id="IPR000340">
    <property type="entry name" value="Dual-sp_phosphatase_cat-dom"/>
</dbReference>
<sequence>MAMNQVPGHNIYIGGIFCLKNKAALSRADITHVVSVLRLTPAEETFASYQHLSIDVDDVEDENLLEHLPAAVKFIQAGLDGGGSVLVHCAMGKSRSATVCIAYMLHQQPGALTPQSALEILRQSRPLCEPNDGFMKQLELYHEMGCPEDVKENPVYQRWLYHRDVEESVACGRAPELRSVRFEDELPVQPKEDNTGRSVEIKCRKCRRTLATTPFIINHEQDKQRAARSRIPANMECAHVFLHPLKWMRPSLFPSSVEDGLDPDADSTYDEYSADAPLSGRLTCPNSGCGANIGKFAWQGMQCSCGGWVVPAIGLAKARVDIASRTNVAARGPGGPSVLGIRLPPGLRPPETNDTGSGRGNL</sequence>
<dbReference type="OrthoDB" id="2017893at2759"/>
<dbReference type="Gene3D" id="3.90.190.10">
    <property type="entry name" value="Protein tyrosine phosphatase superfamily"/>
    <property type="match status" value="1"/>
</dbReference>
<dbReference type="InterPro" id="IPR029021">
    <property type="entry name" value="Prot-tyrosine_phosphatase-like"/>
</dbReference>
<name>A0A0F7TVJ1_PENBI</name>
<evidence type="ECO:0000313" key="9">
    <source>
        <dbReference type="EMBL" id="CEJ59430.1"/>
    </source>
</evidence>
<feature type="active site" description="Phosphocysteine intermediate" evidence="5">
    <location>
        <position position="89"/>
    </location>
</feature>
<dbReference type="EC" id="3.1.3.48" evidence="2"/>
<evidence type="ECO:0000256" key="6">
    <source>
        <dbReference type="SAM" id="MobiDB-lite"/>
    </source>
</evidence>
<accession>A0A0F7TVJ1</accession>